<dbReference type="Proteomes" id="UP000767238">
    <property type="component" value="Unassembled WGS sequence"/>
</dbReference>
<dbReference type="EMBL" id="JAHFYH010000135">
    <property type="protein sequence ID" value="KAH0211542.1"/>
    <property type="molecule type" value="Genomic_DNA"/>
</dbReference>
<protein>
    <submittedName>
        <fullName evidence="1">Uncharacterized protein</fullName>
    </submittedName>
</protein>
<proteinExistence type="predicted"/>
<name>A0A9P8K3T3_AURME</name>
<accession>A0A9P8K3T3</accession>
<sequence>MVRPVTDDDTGFKVLHEPELAEPESNDIVDIIAVHGIGAHPDDTWCKLREVGLDATDPKSYVNWLSNVDRDHKAKVKNPLAFDVKQYLPAPDHVCALLEWIVTKAELFWKP</sequence>
<gene>
    <name evidence="1" type="ORF">KCV03_g9672</name>
</gene>
<reference evidence="1" key="2">
    <citation type="submission" date="2021-08" db="EMBL/GenBank/DDBJ databases">
        <authorList>
            <person name="Gostincar C."/>
            <person name="Sun X."/>
            <person name="Song Z."/>
            <person name="Gunde-Cimerman N."/>
        </authorList>
    </citation>
    <scope>NUCLEOTIDE SEQUENCE</scope>
    <source>
        <strain evidence="1">EXF-8016</strain>
    </source>
</reference>
<evidence type="ECO:0000313" key="2">
    <source>
        <dbReference type="Proteomes" id="UP000767238"/>
    </source>
</evidence>
<evidence type="ECO:0000313" key="1">
    <source>
        <dbReference type="EMBL" id="KAH0211542.1"/>
    </source>
</evidence>
<feature type="non-terminal residue" evidence="1">
    <location>
        <position position="1"/>
    </location>
</feature>
<reference evidence="1" key="1">
    <citation type="journal article" date="2021" name="J Fungi (Basel)">
        <title>Virulence traits and population genomics of the black yeast Aureobasidium melanogenum.</title>
        <authorList>
            <person name="Cernosa A."/>
            <person name="Sun X."/>
            <person name="Gostincar C."/>
            <person name="Fang C."/>
            <person name="Gunde-Cimerman N."/>
            <person name="Song Z."/>
        </authorList>
    </citation>
    <scope>NUCLEOTIDE SEQUENCE</scope>
    <source>
        <strain evidence="1">EXF-8016</strain>
    </source>
</reference>
<dbReference type="AlphaFoldDB" id="A0A9P8K3T3"/>
<comment type="caution">
    <text evidence="1">The sequence shown here is derived from an EMBL/GenBank/DDBJ whole genome shotgun (WGS) entry which is preliminary data.</text>
</comment>
<organism evidence="1 2">
    <name type="scientific">Aureobasidium melanogenum</name>
    <name type="common">Aureobasidium pullulans var. melanogenum</name>
    <dbReference type="NCBI Taxonomy" id="46634"/>
    <lineage>
        <taxon>Eukaryota</taxon>
        <taxon>Fungi</taxon>
        <taxon>Dikarya</taxon>
        <taxon>Ascomycota</taxon>
        <taxon>Pezizomycotina</taxon>
        <taxon>Dothideomycetes</taxon>
        <taxon>Dothideomycetidae</taxon>
        <taxon>Dothideales</taxon>
        <taxon>Saccotheciaceae</taxon>
        <taxon>Aureobasidium</taxon>
    </lineage>
</organism>